<dbReference type="InterPro" id="IPR056131">
    <property type="entry name" value="DUF7714"/>
</dbReference>
<reference evidence="1" key="1">
    <citation type="journal article" date="2015" name="Proc. Natl. Acad. Sci. U.S.A.">
        <title>Networks of energetic and metabolic interactions define dynamics in microbial communities.</title>
        <authorList>
            <person name="Embree M."/>
            <person name="Liu J.K."/>
            <person name="Al-Bassam M.M."/>
            <person name="Zengler K."/>
        </authorList>
    </citation>
    <scope>NUCLEOTIDE SEQUENCE</scope>
</reference>
<comment type="caution">
    <text evidence="1">The sequence shown here is derived from an EMBL/GenBank/DDBJ whole genome shotgun (WGS) entry which is preliminary data.</text>
</comment>
<name>A0A0W8FE55_9ZZZZ</name>
<sequence>MIIPPHCKVVGCASGGRCGDRVYFLTRYLIREEDGEYEVLEVETDPDGAGLMRRVLRTTVLAAGDEVCHYPDRVQLHNRTFLVERALESGRRCTIFTGYDEHTTFVLDPDLSGFLRLHVYDIEPPRPHLSATLRELEKDGLFGDLEVVFVHHLRDIREADADVYPCRAAGFSRTLDKDPMHGGERIAGCRTGAELYRECYGDAFELVDICPLDAAELEPFIARCCRSERGGIGLHGGRFGAVVHWGASPREIALAALDVIERWRSHGVHCGC</sequence>
<dbReference type="Pfam" id="PF24830">
    <property type="entry name" value="DUF7714"/>
    <property type="match status" value="1"/>
</dbReference>
<dbReference type="AlphaFoldDB" id="A0A0W8FE55"/>
<evidence type="ECO:0000313" key="1">
    <source>
        <dbReference type="EMBL" id="KUG19167.1"/>
    </source>
</evidence>
<proteinExistence type="predicted"/>
<accession>A0A0W8FE55</accession>
<dbReference type="EMBL" id="LNQE01001320">
    <property type="protein sequence ID" value="KUG19167.1"/>
    <property type="molecule type" value="Genomic_DNA"/>
</dbReference>
<gene>
    <name evidence="1" type="ORF">ASZ90_011118</name>
</gene>
<organism evidence="1">
    <name type="scientific">hydrocarbon metagenome</name>
    <dbReference type="NCBI Taxonomy" id="938273"/>
    <lineage>
        <taxon>unclassified sequences</taxon>
        <taxon>metagenomes</taxon>
        <taxon>ecological metagenomes</taxon>
    </lineage>
</organism>
<protein>
    <submittedName>
        <fullName evidence="1">Uncharacterized protein</fullName>
    </submittedName>
</protein>